<proteinExistence type="predicted"/>
<evidence type="ECO:0000313" key="2">
    <source>
        <dbReference type="Proteomes" id="UP000823786"/>
    </source>
</evidence>
<evidence type="ECO:0000313" key="1">
    <source>
        <dbReference type="EMBL" id="MBP1860240.1"/>
    </source>
</evidence>
<sequence>MGSNMPHHFPALWILMSVGEKYRRIDTVDAAAQLLIEQWPSHDGSKYIDALRACRDALRDIVPAYAAREALMCAADEALICYICVIQGEESRKSIRNTSSGAKHA</sequence>
<dbReference type="EMBL" id="JAGGJV010000006">
    <property type="protein sequence ID" value="MBP1860240.1"/>
    <property type="molecule type" value="Genomic_DNA"/>
</dbReference>
<gene>
    <name evidence="1" type="ORF">J2Z75_003761</name>
</gene>
<dbReference type="RefSeq" id="WP_209854222.1">
    <property type="nucleotide sequence ID" value="NZ_JAGGJV010000006.1"/>
</dbReference>
<accession>A0ABS4EQL6</accession>
<organism evidence="1 2">
    <name type="scientific">Rhizobium herbae</name>
    <dbReference type="NCBI Taxonomy" id="508661"/>
    <lineage>
        <taxon>Bacteria</taxon>
        <taxon>Pseudomonadati</taxon>
        <taxon>Pseudomonadota</taxon>
        <taxon>Alphaproteobacteria</taxon>
        <taxon>Hyphomicrobiales</taxon>
        <taxon>Rhizobiaceae</taxon>
        <taxon>Rhizobium/Agrobacterium group</taxon>
        <taxon>Rhizobium</taxon>
    </lineage>
</organism>
<reference evidence="1 2" key="1">
    <citation type="submission" date="2021-03" db="EMBL/GenBank/DDBJ databases">
        <title>Genomic Encyclopedia of Type Strains, Phase IV (KMG-IV): sequencing the most valuable type-strain genomes for metagenomic binning, comparative biology and taxonomic classification.</title>
        <authorList>
            <person name="Goeker M."/>
        </authorList>
    </citation>
    <scope>NUCLEOTIDE SEQUENCE [LARGE SCALE GENOMIC DNA]</scope>
    <source>
        <strain evidence="1 2">DSM 26427</strain>
    </source>
</reference>
<evidence type="ECO:0008006" key="3">
    <source>
        <dbReference type="Google" id="ProtNLM"/>
    </source>
</evidence>
<comment type="caution">
    <text evidence="1">The sequence shown here is derived from an EMBL/GenBank/DDBJ whole genome shotgun (WGS) entry which is preliminary data.</text>
</comment>
<keyword evidence="2" id="KW-1185">Reference proteome</keyword>
<dbReference type="Pfam" id="PF06169">
    <property type="entry name" value="DUF982"/>
    <property type="match status" value="1"/>
</dbReference>
<name>A0ABS4EQL6_9HYPH</name>
<dbReference type="InterPro" id="IPR010385">
    <property type="entry name" value="DUF982"/>
</dbReference>
<dbReference type="Proteomes" id="UP000823786">
    <property type="component" value="Unassembled WGS sequence"/>
</dbReference>
<protein>
    <recommendedName>
        <fullName evidence="3">DUF982 domain-containing protein</fullName>
    </recommendedName>
</protein>
<dbReference type="Gene3D" id="6.10.250.730">
    <property type="match status" value="1"/>
</dbReference>